<name>A0A368KGB1_9GAMM</name>
<reference evidence="2 3" key="1">
    <citation type="submission" date="2018-05" db="EMBL/GenBank/DDBJ databases">
        <title>Draft genome sequence of Rhodanobacter denitrificans Yn1 isolated from gold copper mine.</title>
        <authorList>
            <person name="Yang N."/>
            <person name="Mazhar H.S."/>
            <person name="Rensing C."/>
        </authorList>
    </citation>
    <scope>NUCLEOTIDE SEQUENCE [LARGE SCALE GENOMIC DNA]</scope>
    <source>
        <strain evidence="2 3">Yn1</strain>
    </source>
</reference>
<proteinExistence type="predicted"/>
<dbReference type="EMBL" id="QFWQ01000005">
    <property type="protein sequence ID" value="RCS30218.1"/>
    <property type="molecule type" value="Genomic_DNA"/>
</dbReference>
<dbReference type="AlphaFoldDB" id="A0A368KGB1"/>
<evidence type="ECO:0000256" key="1">
    <source>
        <dbReference type="SAM" id="SignalP"/>
    </source>
</evidence>
<protein>
    <submittedName>
        <fullName evidence="2">Uncharacterized protein</fullName>
    </submittedName>
</protein>
<keyword evidence="1" id="KW-0732">Signal</keyword>
<feature type="chain" id="PRO_5016720349" evidence="1">
    <location>
        <begin position="18"/>
        <end position="269"/>
    </location>
</feature>
<sequence>MPAAVLAALFAVGGAYAQSLKPNQTAGFSHGELVKFTYQQNFACVHQPRDDLNHNGVLAQSDPGEFQTPICQAGIQPTIDPTGEDARKTAILYVLVPMFSLNHDQNPDDAIPCPTGVRAGTLCGPALGKTLIQLFGAVPEAYKIKPLVFTDCPGPGSMPGTCTMHASTVDLGKVLVALGKLPPPASNVFLPTPNHSHVVADARANTENAIWWEVEPVLVTDPADWPDQNGGFGITSVAKLRQAEQRGQAVEVPSNFYLFFSSKSMQGMH</sequence>
<gene>
    <name evidence="2" type="ORF">DEO45_09185</name>
</gene>
<feature type="signal peptide" evidence="1">
    <location>
        <begin position="1"/>
        <end position="17"/>
    </location>
</feature>
<organism evidence="2 3">
    <name type="scientific">Rhodanobacter denitrificans</name>
    <dbReference type="NCBI Taxonomy" id="666685"/>
    <lineage>
        <taxon>Bacteria</taxon>
        <taxon>Pseudomonadati</taxon>
        <taxon>Pseudomonadota</taxon>
        <taxon>Gammaproteobacteria</taxon>
        <taxon>Lysobacterales</taxon>
        <taxon>Rhodanobacteraceae</taxon>
        <taxon>Rhodanobacter</taxon>
    </lineage>
</organism>
<dbReference type="Proteomes" id="UP000252387">
    <property type="component" value="Unassembled WGS sequence"/>
</dbReference>
<evidence type="ECO:0000313" key="2">
    <source>
        <dbReference type="EMBL" id="RCS30218.1"/>
    </source>
</evidence>
<comment type="caution">
    <text evidence="2">The sequence shown here is derived from an EMBL/GenBank/DDBJ whole genome shotgun (WGS) entry which is preliminary data.</text>
</comment>
<evidence type="ECO:0000313" key="3">
    <source>
        <dbReference type="Proteomes" id="UP000252387"/>
    </source>
</evidence>
<accession>A0A368KGB1</accession>
<keyword evidence="3" id="KW-1185">Reference proteome</keyword>